<dbReference type="SUPFAM" id="SSF51556">
    <property type="entry name" value="Metallo-dependent hydrolases"/>
    <property type="match status" value="1"/>
</dbReference>
<proteinExistence type="predicted"/>
<sequence>MKKIHPFTCKLLVLFSLTASFVACRQQQQEITYDILIKSATIVDGTGAAGYQANVYLAGDSIALIEKDTSIIHSTAKEINAAGLMLTPGFIDTHAHGDPLKTPEFKNFLAMGVTTICLGQDGFSPNHKNLQVWIDSVNQVQPAVNVAQFVGHNTLRLLSGAGYDTVPSEANLANMEKLLTQAMQAGCYGLTTGLEYTPGLYAGSSELNRLAKVVGANKGLVMSHMRNEDDAFVEGSIRELLEQGKYSPVHVSHIKVVYGKGKERAARILQLLDSARAKGIKVTADIYPYSASYTSISILFPEWAQEPNNYQQVLKTRRAELDKFLHDKITKRNGPEATLIGSGPYKGKTLAQIAQEKNKPFQQVLMDDIGPYGASGAYFVMNDELQEALLSDSHVMVCTDGSPSMHHPRSYGTFAKIIQTYVTDKKLLPLEEAVWKMSGLPAKTIGLQKRGLIKQGYKADLLLFNPSEIKEMATYEEPRQLAAGFRYVLVNGKVVKEAGNYSQSRKGKLLRKGD</sequence>
<dbReference type="Gene3D" id="3.30.1490.130">
    <property type="entry name" value="D-aminoacylase. Domain 3"/>
    <property type="match status" value="1"/>
</dbReference>
<dbReference type="Pfam" id="PF07969">
    <property type="entry name" value="Amidohydro_3"/>
    <property type="match status" value="1"/>
</dbReference>
<dbReference type="Proteomes" id="UP001597094">
    <property type="component" value="Unassembled WGS sequence"/>
</dbReference>
<dbReference type="InterPro" id="IPR013108">
    <property type="entry name" value="Amidohydro_3"/>
</dbReference>
<organism evidence="3 4">
    <name type="scientific">Pontibacter rugosus</name>
    <dbReference type="NCBI Taxonomy" id="1745966"/>
    <lineage>
        <taxon>Bacteria</taxon>
        <taxon>Pseudomonadati</taxon>
        <taxon>Bacteroidota</taxon>
        <taxon>Cytophagia</taxon>
        <taxon>Cytophagales</taxon>
        <taxon>Hymenobacteraceae</taxon>
        <taxon>Pontibacter</taxon>
    </lineage>
</organism>
<keyword evidence="1" id="KW-0732">Signal</keyword>
<dbReference type="InterPro" id="IPR011059">
    <property type="entry name" value="Metal-dep_hydrolase_composite"/>
</dbReference>
<keyword evidence="4" id="KW-1185">Reference proteome</keyword>
<feature type="domain" description="Amidohydrolase 3" evidence="2">
    <location>
        <begin position="383"/>
        <end position="495"/>
    </location>
</feature>
<dbReference type="PANTHER" id="PTHR11647">
    <property type="entry name" value="HYDRANTOINASE/DIHYDROPYRIMIDINASE FAMILY MEMBER"/>
    <property type="match status" value="1"/>
</dbReference>
<accession>A0ABW3SPM6</accession>
<reference evidence="4" key="1">
    <citation type="journal article" date="2019" name="Int. J. Syst. Evol. Microbiol.">
        <title>The Global Catalogue of Microorganisms (GCM) 10K type strain sequencing project: providing services to taxonomists for standard genome sequencing and annotation.</title>
        <authorList>
            <consortium name="The Broad Institute Genomics Platform"/>
            <consortium name="The Broad Institute Genome Sequencing Center for Infectious Disease"/>
            <person name="Wu L."/>
            <person name="Ma J."/>
        </authorList>
    </citation>
    <scope>NUCLEOTIDE SEQUENCE [LARGE SCALE GENOMIC DNA]</scope>
    <source>
        <strain evidence="4">JCM 31319</strain>
    </source>
</reference>
<protein>
    <submittedName>
        <fullName evidence="3">Amidohydrolase family protein</fullName>
    </submittedName>
</protein>
<dbReference type="EMBL" id="JBHTLD010000040">
    <property type="protein sequence ID" value="MFD1185861.1"/>
    <property type="molecule type" value="Genomic_DNA"/>
</dbReference>
<dbReference type="InterPro" id="IPR050378">
    <property type="entry name" value="Metallo-dep_Hydrolases_sf"/>
</dbReference>
<dbReference type="PANTHER" id="PTHR11647:SF1">
    <property type="entry name" value="COLLAPSIN RESPONSE MEDIATOR PROTEIN"/>
    <property type="match status" value="1"/>
</dbReference>
<dbReference type="PROSITE" id="PS51257">
    <property type="entry name" value="PROKAR_LIPOPROTEIN"/>
    <property type="match status" value="1"/>
</dbReference>
<evidence type="ECO:0000313" key="4">
    <source>
        <dbReference type="Proteomes" id="UP001597094"/>
    </source>
</evidence>
<evidence type="ECO:0000259" key="2">
    <source>
        <dbReference type="Pfam" id="PF07969"/>
    </source>
</evidence>
<evidence type="ECO:0000256" key="1">
    <source>
        <dbReference type="SAM" id="SignalP"/>
    </source>
</evidence>
<gene>
    <name evidence="3" type="ORF">ACFQ2O_06555</name>
</gene>
<dbReference type="InterPro" id="IPR023100">
    <property type="entry name" value="D-aminoacylase_insert_dom_sf"/>
</dbReference>
<feature type="chain" id="PRO_5046007968" evidence="1">
    <location>
        <begin position="26"/>
        <end position="514"/>
    </location>
</feature>
<comment type="caution">
    <text evidence="3">The sequence shown here is derived from an EMBL/GenBank/DDBJ whole genome shotgun (WGS) entry which is preliminary data.</text>
</comment>
<evidence type="ECO:0000313" key="3">
    <source>
        <dbReference type="EMBL" id="MFD1185861.1"/>
    </source>
</evidence>
<dbReference type="Gene3D" id="3.20.20.140">
    <property type="entry name" value="Metal-dependent hydrolases"/>
    <property type="match status" value="1"/>
</dbReference>
<feature type="signal peptide" evidence="1">
    <location>
        <begin position="1"/>
        <end position="25"/>
    </location>
</feature>
<dbReference type="SUPFAM" id="SSF51338">
    <property type="entry name" value="Composite domain of metallo-dependent hydrolases"/>
    <property type="match status" value="1"/>
</dbReference>
<dbReference type="RefSeq" id="WP_377524295.1">
    <property type="nucleotide sequence ID" value="NZ_JBHTLD010000040.1"/>
</dbReference>
<dbReference type="Gene3D" id="2.30.40.10">
    <property type="entry name" value="Urease, subunit C, domain 1"/>
    <property type="match status" value="1"/>
</dbReference>
<name>A0ABW3SPM6_9BACT</name>
<dbReference type="InterPro" id="IPR032466">
    <property type="entry name" value="Metal_Hydrolase"/>
</dbReference>